<keyword evidence="2" id="KW-1185">Reference proteome</keyword>
<dbReference type="EMBL" id="LLXI01000348">
    <property type="protein sequence ID" value="PKY44823.1"/>
    <property type="molecule type" value="Genomic_DNA"/>
</dbReference>
<proteinExistence type="predicted"/>
<dbReference type="Proteomes" id="UP000234323">
    <property type="component" value="Unassembled WGS sequence"/>
</dbReference>
<organism evidence="1 2">
    <name type="scientific">Rhizophagus irregularis</name>
    <dbReference type="NCBI Taxonomy" id="588596"/>
    <lineage>
        <taxon>Eukaryota</taxon>
        <taxon>Fungi</taxon>
        <taxon>Fungi incertae sedis</taxon>
        <taxon>Mucoromycota</taxon>
        <taxon>Glomeromycotina</taxon>
        <taxon>Glomeromycetes</taxon>
        <taxon>Glomerales</taxon>
        <taxon>Glomeraceae</taxon>
        <taxon>Rhizophagus</taxon>
    </lineage>
</organism>
<name>A0A2I1GDW5_9GLOM</name>
<sequence>MKFAELVTSIIIKGYSSILPKPLGYIKKMGIYVNQPTFLWKNIIKRFINDDEYKHFMNKCLKNLSQIKE</sequence>
<comment type="caution">
    <text evidence="1">The sequence shown here is derived from an EMBL/GenBank/DDBJ whole genome shotgun (WGS) entry which is preliminary data.</text>
</comment>
<reference evidence="1 2" key="1">
    <citation type="submission" date="2015-10" db="EMBL/GenBank/DDBJ databases">
        <title>Genome analyses suggest a sexual origin of heterokaryosis in a supposedly ancient asexual fungus.</title>
        <authorList>
            <person name="Ropars J."/>
            <person name="Sedzielewska K."/>
            <person name="Noel J."/>
            <person name="Charron P."/>
            <person name="Farinelli L."/>
            <person name="Marton T."/>
            <person name="Kruger M."/>
            <person name="Pelin A."/>
            <person name="Brachmann A."/>
            <person name="Corradi N."/>
        </authorList>
    </citation>
    <scope>NUCLEOTIDE SEQUENCE [LARGE SCALE GENOMIC DNA]</scope>
    <source>
        <strain evidence="1 2">A4</strain>
    </source>
</reference>
<dbReference type="AlphaFoldDB" id="A0A2I1GDW5"/>
<protein>
    <submittedName>
        <fullName evidence="1">Uncharacterized protein</fullName>
    </submittedName>
</protein>
<gene>
    <name evidence="1" type="ORF">RhiirA4_459231</name>
</gene>
<evidence type="ECO:0000313" key="1">
    <source>
        <dbReference type="EMBL" id="PKY44823.1"/>
    </source>
</evidence>
<accession>A0A2I1GDW5</accession>
<evidence type="ECO:0000313" key="2">
    <source>
        <dbReference type="Proteomes" id="UP000234323"/>
    </source>
</evidence>